<protein>
    <submittedName>
        <fullName evidence="1">Glutaredoxin</fullName>
    </submittedName>
</protein>
<proteinExistence type="predicted"/>
<gene>
    <name evidence="1" type="ORF">SAMN05421855_10728</name>
</gene>
<dbReference type="Proteomes" id="UP000199321">
    <property type="component" value="Unassembled WGS sequence"/>
</dbReference>
<keyword evidence="2" id="KW-1185">Reference proteome</keyword>
<dbReference type="EMBL" id="FNBA01000007">
    <property type="protein sequence ID" value="SDF16370.1"/>
    <property type="molecule type" value="Genomic_DNA"/>
</dbReference>
<dbReference type="Gene3D" id="3.40.30.10">
    <property type="entry name" value="Glutaredoxin"/>
    <property type="match status" value="1"/>
</dbReference>
<dbReference type="OrthoDB" id="1144044at2"/>
<dbReference type="RefSeq" id="WP_093145243.1">
    <property type="nucleotide sequence ID" value="NZ_BMWO01000008.1"/>
</dbReference>
<dbReference type="SUPFAM" id="SSF52833">
    <property type="entry name" value="Thioredoxin-like"/>
    <property type="match status" value="1"/>
</dbReference>
<reference evidence="1 2" key="1">
    <citation type="submission" date="2016-10" db="EMBL/GenBank/DDBJ databases">
        <authorList>
            <person name="de Groot N.N."/>
        </authorList>
    </citation>
    <scope>NUCLEOTIDE SEQUENCE [LARGE SCALE GENOMIC DNA]</scope>
    <source>
        <strain evidence="1 2">DSM 16195</strain>
    </source>
</reference>
<evidence type="ECO:0000313" key="2">
    <source>
        <dbReference type="Proteomes" id="UP000199321"/>
    </source>
</evidence>
<name>A0A1G7IUM3_9FLAO</name>
<organism evidence="1 2">
    <name type="scientific">Ulvibacter litoralis</name>
    <dbReference type="NCBI Taxonomy" id="227084"/>
    <lineage>
        <taxon>Bacteria</taxon>
        <taxon>Pseudomonadati</taxon>
        <taxon>Bacteroidota</taxon>
        <taxon>Flavobacteriia</taxon>
        <taxon>Flavobacteriales</taxon>
        <taxon>Flavobacteriaceae</taxon>
        <taxon>Ulvibacter</taxon>
    </lineage>
</organism>
<dbReference type="PROSITE" id="PS51354">
    <property type="entry name" value="GLUTAREDOXIN_2"/>
    <property type="match status" value="1"/>
</dbReference>
<evidence type="ECO:0000313" key="1">
    <source>
        <dbReference type="EMBL" id="SDF16370.1"/>
    </source>
</evidence>
<dbReference type="InterPro" id="IPR036249">
    <property type="entry name" value="Thioredoxin-like_sf"/>
</dbReference>
<dbReference type="STRING" id="227084.SAMN05421855_10728"/>
<dbReference type="AlphaFoldDB" id="A0A1G7IUM3"/>
<sequence length="204" mass="23577">MTHKILLFLTLLISGTLLSQEKRILISEKKQGKRTILFAENTTKDTLNVFFMVLSEGYRRSANRPTIKDIPPHSKTPMITLIEISGTAASYEYTLVVNEEENNLNFTPEKKEKDIEKVITNKLVVFTMNDCEKCTELSASLENKGISHRAFNIHEDDMLYNQFIAFIEKKSPDTLKIQFPVIWNKTHHIFGYDTLEDIHKILLD</sequence>
<accession>A0A1G7IUM3</accession>